<evidence type="ECO:0000256" key="10">
    <source>
        <dbReference type="RuleBase" id="RU367043"/>
    </source>
</evidence>
<accession>A0A6M2DFI7</accession>
<evidence type="ECO:0000256" key="6">
    <source>
        <dbReference type="ARBA" id="ARBA00023010"/>
    </source>
</evidence>
<keyword evidence="10" id="KW-0472">Membrane</keyword>
<evidence type="ECO:0000256" key="5">
    <source>
        <dbReference type="ARBA" id="ARBA00022927"/>
    </source>
</evidence>
<keyword evidence="10" id="KW-0999">Mitochondrion inner membrane</keyword>
<keyword evidence="6 10" id="KW-0811">Translocation</keyword>
<keyword evidence="9 10" id="KW-0143">Chaperone</keyword>
<evidence type="ECO:0000256" key="8">
    <source>
        <dbReference type="ARBA" id="ARBA00023157"/>
    </source>
</evidence>
<keyword evidence="3" id="KW-0479">Metal-binding</keyword>
<dbReference type="InterPro" id="IPR004217">
    <property type="entry name" value="Tim10-like"/>
</dbReference>
<organism evidence="12">
    <name type="scientific">Xenopsylla cheopis</name>
    <name type="common">Oriental rat flea</name>
    <name type="synonym">Pulex cheopis</name>
    <dbReference type="NCBI Taxonomy" id="163159"/>
    <lineage>
        <taxon>Eukaryota</taxon>
        <taxon>Metazoa</taxon>
        <taxon>Ecdysozoa</taxon>
        <taxon>Arthropoda</taxon>
        <taxon>Hexapoda</taxon>
        <taxon>Insecta</taxon>
        <taxon>Pterygota</taxon>
        <taxon>Neoptera</taxon>
        <taxon>Endopterygota</taxon>
        <taxon>Siphonaptera</taxon>
        <taxon>Pulicidae</taxon>
        <taxon>Xenopsyllinae</taxon>
        <taxon>Xenopsylla</taxon>
    </lineage>
</organism>
<evidence type="ECO:0000256" key="2">
    <source>
        <dbReference type="ARBA" id="ARBA00022448"/>
    </source>
</evidence>
<evidence type="ECO:0000313" key="12">
    <source>
        <dbReference type="EMBL" id="NOV44999.1"/>
    </source>
</evidence>
<dbReference type="SUPFAM" id="SSF144122">
    <property type="entry name" value="Tim10-like"/>
    <property type="match status" value="1"/>
</dbReference>
<comment type="domain">
    <text evidence="10">The twin CX3C motif contains 4 conserved Cys residues that form 2 disulfide bonds in the mitochondrial intermembrane space.</text>
</comment>
<evidence type="ECO:0000256" key="3">
    <source>
        <dbReference type="ARBA" id="ARBA00022723"/>
    </source>
</evidence>
<evidence type="ECO:0000256" key="9">
    <source>
        <dbReference type="ARBA" id="ARBA00023186"/>
    </source>
</evidence>
<dbReference type="GO" id="GO:0005743">
    <property type="term" value="C:mitochondrial inner membrane"/>
    <property type="evidence" value="ECO:0007669"/>
    <property type="project" value="UniProtKB-SubCell"/>
</dbReference>
<keyword evidence="5 10" id="KW-0653">Protein transport</keyword>
<dbReference type="Gene3D" id="1.10.287.810">
    <property type="entry name" value="Mitochondrial import inner membrane translocase subunit tim13 like domains"/>
    <property type="match status" value="1"/>
</dbReference>
<protein>
    <recommendedName>
        <fullName evidence="10">Mitochondrial import inner membrane translocase subunit</fullName>
    </recommendedName>
</protein>
<dbReference type="EMBL" id="GIIL01001273">
    <property type="protein sequence ID" value="NOV44999.1"/>
    <property type="molecule type" value="Transcribed_RNA"/>
</dbReference>
<evidence type="ECO:0000256" key="7">
    <source>
        <dbReference type="ARBA" id="ARBA00023128"/>
    </source>
</evidence>
<evidence type="ECO:0000256" key="4">
    <source>
        <dbReference type="ARBA" id="ARBA00022833"/>
    </source>
</evidence>
<name>A0A6M2DFI7_XENCH</name>
<dbReference type="GO" id="GO:0046872">
    <property type="term" value="F:metal ion binding"/>
    <property type="evidence" value="ECO:0007669"/>
    <property type="project" value="UniProtKB-KW"/>
</dbReference>
<dbReference type="AlphaFoldDB" id="A0A6M2DFI7"/>
<evidence type="ECO:0000256" key="1">
    <source>
        <dbReference type="ARBA" id="ARBA00006720"/>
    </source>
</evidence>
<keyword evidence="4" id="KW-0862">Zinc</keyword>
<evidence type="ECO:0000259" key="11">
    <source>
        <dbReference type="Pfam" id="PF02953"/>
    </source>
</evidence>
<feature type="domain" description="Tim10-like" evidence="11">
    <location>
        <begin position="20"/>
        <end position="80"/>
    </location>
</feature>
<proteinExistence type="inferred from homology"/>
<reference evidence="12" key="1">
    <citation type="submission" date="2020-03" db="EMBL/GenBank/DDBJ databases">
        <title>Transcriptomic Profiling of the Digestive Tract of the Rat Flea, Xenopsylla cheopis, Following Blood Feeding and Infection with Yersinia pestis.</title>
        <authorList>
            <person name="Bland D.M."/>
            <person name="Martens C.A."/>
            <person name="Virtaneva K."/>
            <person name="Kanakabandi K."/>
            <person name="Long D."/>
            <person name="Rosenke R."/>
            <person name="Saturday G.A."/>
            <person name="Hoyt F.H."/>
            <person name="Bruno D.P."/>
            <person name="Ribeiro J.M.C."/>
            <person name="Hinnebusch J."/>
        </authorList>
    </citation>
    <scope>NUCLEOTIDE SEQUENCE</scope>
</reference>
<dbReference type="GO" id="GO:0042719">
    <property type="term" value="C:mitochondrial intermembrane space chaperone complex"/>
    <property type="evidence" value="ECO:0007669"/>
    <property type="project" value="UniProtKB-ARBA"/>
</dbReference>
<comment type="subcellular location">
    <subcellularLocation>
        <location evidence="10">Mitochondrion inner membrane</location>
        <topology evidence="10">Peripheral membrane protein</topology>
        <orientation evidence="10">Intermembrane side</orientation>
    </subcellularLocation>
</comment>
<comment type="similarity">
    <text evidence="1 10">Belongs to the small Tim family.</text>
</comment>
<comment type="function">
    <text evidence="10">Mitochondrial intermembrane chaperone that participates in the import and insertion of some multi-pass transmembrane proteins into the mitochondrial inner membrane. Also required for the transfer of beta-barrel precursors from the TOM complex to the sorting and assembly machinery (SAM complex) of the outer membrane. Acts as a chaperone-like protein that protects the hydrophobic precursors from aggregation and guide them through the mitochondrial intermembrane space.</text>
</comment>
<keyword evidence="2 10" id="KW-0813">Transport</keyword>
<dbReference type="FunFam" id="1.10.287.810:FF:000001">
    <property type="entry name" value="mitochondrial import inner membrane translocase subunit TIM13"/>
    <property type="match status" value="1"/>
</dbReference>
<dbReference type="InterPro" id="IPR035427">
    <property type="entry name" value="Tim10-like_dom_sf"/>
</dbReference>
<sequence>MDALPTGHLTSAQRDELMEQVKQQIAVANAQELLTKMTEKCFRKCVYKPGTVLDNTEQKCVAMCMDRYMDSWNLVSRTYTSRIQRERNNM</sequence>
<dbReference type="Pfam" id="PF02953">
    <property type="entry name" value="zf-Tim10_DDP"/>
    <property type="match status" value="1"/>
</dbReference>
<comment type="subunit">
    <text evidence="10">Heterohexamer.</text>
</comment>
<keyword evidence="8 10" id="KW-1015">Disulfide bond</keyword>
<dbReference type="GO" id="GO:0015031">
    <property type="term" value="P:protein transport"/>
    <property type="evidence" value="ECO:0007669"/>
    <property type="project" value="UniProtKB-KW"/>
</dbReference>
<keyword evidence="7 10" id="KW-0496">Mitochondrion</keyword>
<dbReference type="GO" id="GO:0045039">
    <property type="term" value="P:protein insertion into mitochondrial inner membrane"/>
    <property type="evidence" value="ECO:0007669"/>
    <property type="project" value="UniProtKB-ARBA"/>
</dbReference>